<dbReference type="InterPro" id="IPR013659">
    <property type="entry name" value="A_deaminase_N"/>
</dbReference>
<reference evidence="13 14" key="1">
    <citation type="submission" date="2015-12" db="EMBL/GenBank/DDBJ databases">
        <title>Dictyostelia acquired genes for synthesis and detection of signals that induce cell-type specialization by lateral gene transfer from prokaryotes.</title>
        <authorList>
            <person name="Gloeckner G."/>
            <person name="Schaap P."/>
        </authorList>
    </citation>
    <scope>NUCLEOTIDE SEQUENCE [LARGE SCALE GENOMIC DNA]</scope>
    <source>
        <strain evidence="13 14">TK</strain>
    </source>
</reference>
<dbReference type="InterPro" id="IPR006330">
    <property type="entry name" value="Ado/ade_deaminase"/>
</dbReference>
<dbReference type="InterPro" id="IPR001365">
    <property type="entry name" value="A_deaminase_dom"/>
</dbReference>
<feature type="domain" description="Adenosine deaminase" evidence="11">
    <location>
        <begin position="241"/>
        <end position="502"/>
    </location>
</feature>
<comment type="subcellular location">
    <subcellularLocation>
        <location evidence="2">Secreted</location>
    </subcellularLocation>
</comment>
<evidence type="ECO:0000259" key="12">
    <source>
        <dbReference type="Pfam" id="PF08451"/>
    </source>
</evidence>
<evidence type="ECO:0000313" key="14">
    <source>
        <dbReference type="Proteomes" id="UP000076078"/>
    </source>
</evidence>
<protein>
    <recommendedName>
        <fullName evidence="4">adenosine deaminase</fullName>
        <ecNumber evidence="4">3.5.4.4</ecNumber>
    </recommendedName>
</protein>
<feature type="signal peptide" evidence="10">
    <location>
        <begin position="1"/>
        <end position="24"/>
    </location>
</feature>
<name>A0A152A9V0_TIELA</name>
<comment type="caution">
    <text evidence="13">The sequence shown here is derived from an EMBL/GenBank/DDBJ whole genome shotgun (WGS) entry which is preliminary data.</text>
</comment>
<dbReference type="GO" id="GO:0005615">
    <property type="term" value="C:extracellular space"/>
    <property type="evidence" value="ECO:0007669"/>
    <property type="project" value="InterPro"/>
</dbReference>
<dbReference type="InterPro" id="IPR032466">
    <property type="entry name" value="Metal_Hydrolase"/>
</dbReference>
<gene>
    <name evidence="13" type="ORF">DLAC_00484</name>
</gene>
<evidence type="ECO:0000256" key="9">
    <source>
        <dbReference type="ARBA" id="ARBA00047764"/>
    </source>
</evidence>
<feature type="chain" id="PRO_5007593822" description="adenosine deaminase" evidence="10">
    <location>
        <begin position="25"/>
        <end position="524"/>
    </location>
</feature>
<dbReference type="SUPFAM" id="SSF51556">
    <property type="entry name" value="Metallo-dependent hydrolases"/>
    <property type="match status" value="1"/>
</dbReference>
<keyword evidence="14" id="KW-1185">Reference proteome</keyword>
<dbReference type="FunCoup" id="A0A152A9V0">
    <property type="interactions" value="39"/>
</dbReference>
<dbReference type="EC" id="3.5.4.4" evidence="4"/>
<evidence type="ECO:0000256" key="4">
    <source>
        <dbReference type="ARBA" id="ARBA00012784"/>
    </source>
</evidence>
<dbReference type="GO" id="GO:0006154">
    <property type="term" value="P:adenosine catabolic process"/>
    <property type="evidence" value="ECO:0007669"/>
    <property type="project" value="InterPro"/>
</dbReference>
<evidence type="ECO:0000256" key="1">
    <source>
        <dbReference type="ARBA" id="ARBA00001947"/>
    </source>
</evidence>
<comment type="similarity">
    <text evidence="3">Belongs to the metallo-dependent hydrolases superfamily. Adenosine and AMP deaminases family. ADGF subfamily.</text>
</comment>
<keyword evidence="7 10" id="KW-0732">Signal</keyword>
<evidence type="ECO:0000256" key="6">
    <source>
        <dbReference type="ARBA" id="ARBA00022723"/>
    </source>
</evidence>
<dbReference type="Gene3D" id="3.20.20.140">
    <property type="entry name" value="Metal-dependent hydrolases"/>
    <property type="match status" value="1"/>
</dbReference>
<accession>A0A152A9V0</accession>
<dbReference type="Proteomes" id="UP000076078">
    <property type="component" value="Unassembled WGS sequence"/>
</dbReference>
<evidence type="ECO:0000256" key="7">
    <source>
        <dbReference type="ARBA" id="ARBA00022729"/>
    </source>
</evidence>
<evidence type="ECO:0000313" key="13">
    <source>
        <dbReference type="EMBL" id="KYR02996.1"/>
    </source>
</evidence>
<organism evidence="13 14">
    <name type="scientific">Tieghemostelium lacteum</name>
    <name type="common">Slime mold</name>
    <name type="synonym">Dictyostelium lacteum</name>
    <dbReference type="NCBI Taxonomy" id="361077"/>
    <lineage>
        <taxon>Eukaryota</taxon>
        <taxon>Amoebozoa</taxon>
        <taxon>Evosea</taxon>
        <taxon>Eumycetozoa</taxon>
        <taxon>Dictyostelia</taxon>
        <taxon>Dictyosteliales</taxon>
        <taxon>Raperosteliaceae</taxon>
        <taxon>Tieghemostelium</taxon>
    </lineage>
</organism>
<dbReference type="NCBIfam" id="TIGR01431">
    <property type="entry name" value="adm_rel"/>
    <property type="match status" value="1"/>
</dbReference>
<comment type="catalytic activity">
    <reaction evidence="9">
        <text>adenosine + H2O + H(+) = inosine + NH4(+)</text>
        <dbReference type="Rhea" id="RHEA:24408"/>
        <dbReference type="ChEBI" id="CHEBI:15377"/>
        <dbReference type="ChEBI" id="CHEBI:15378"/>
        <dbReference type="ChEBI" id="CHEBI:16335"/>
        <dbReference type="ChEBI" id="CHEBI:17596"/>
        <dbReference type="ChEBI" id="CHEBI:28938"/>
        <dbReference type="EC" id="3.5.4.4"/>
    </reaction>
</comment>
<proteinExistence type="inferred from homology"/>
<dbReference type="GO" id="GO:0004000">
    <property type="term" value="F:adenosine deaminase activity"/>
    <property type="evidence" value="ECO:0007669"/>
    <property type="project" value="InterPro"/>
</dbReference>
<keyword evidence="6" id="KW-0479">Metal-binding</keyword>
<dbReference type="Pfam" id="PF00962">
    <property type="entry name" value="A_deaminase"/>
    <property type="match status" value="1"/>
</dbReference>
<sequence>MKNHKTLLLAVLLHLMLIGSNVSASTSGSSYSEGSNSNDNQYLSSYYEQRSKLVKDDQELAIGSTVYFTTQEEQANSIFEQIVLNDELTYSNIDPPSYNTLYEASTIQNMETFKILQKFPKGSALHLHQDSSATYDYLIQVGTYLPNCYYYIGQANANFSYGSYYFFDEQPDDGDWVLLETVRSQQANVTEFDNQLYLNLTLIGRDTGDYVELWRNFDSIFSKTSGLVTYVPIAEGYLQHMIDQMIGDNIQHVELRKPFATYYNLNGTTYNDTWYIELVERLVKENQQKYNMPCFNVKIIGADFRHNPKDVVMKHLQESLVLRNQYPYTFIGFDLDGPEDLGYPLIYYIDEFAAIYEAGIDQYYSLDYYFHAGETILYNNTNLYDAILLNSQRIGHGFSIQRYPVLMEVLIEKNIGLEICPISNQVLEFYTNIRSHPVASLMNSGVTVTISSDDPAIYGYAGTSLDFFEVVFSAGLNLKQLKQLALNSLDQSAFYDDTERDLNYAQWESSWKEFVSYIITTYSQ</sequence>
<dbReference type="PANTHER" id="PTHR11409">
    <property type="entry name" value="ADENOSINE DEAMINASE"/>
    <property type="match status" value="1"/>
</dbReference>
<dbReference type="AlphaFoldDB" id="A0A152A9V0"/>
<comment type="cofactor">
    <cofactor evidence="1">
        <name>Zn(2+)</name>
        <dbReference type="ChEBI" id="CHEBI:29105"/>
    </cofactor>
</comment>
<keyword evidence="8" id="KW-0378">Hydrolase</keyword>
<evidence type="ECO:0000259" key="11">
    <source>
        <dbReference type="Pfam" id="PF00962"/>
    </source>
</evidence>
<dbReference type="OMA" id="SMKQCIE"/>
<evidence type="ECO:0000256" key="8">
    <source>
        <dbReference type="ARBA" id="ARBA00022801"/>
    </source>
</evidence>
<dbReference type="GO" id="GO:0046872">
    <property type="term" value="F:metal ion binding"/>
    <property type="evidence" value="ECO:0007669"/>
    <property type="project" value="UniProtKB-KW"/>
</dbReference>
<dbReference type="InterPro" id="IPR006331">
    <property type="entry name" value="ADGF"/>
</dbReference>
<dbReference type="EMBL" id="LODT01000001">
    <property type="protein sequence ID" value="KYR02996.1"/>
    <property type="molecule type" value="Genomic_DNA"/>
</dbReference>
<dbReference type="InParanoid" id="A0A152A9V0"/>
<dbReference type="STRING" id="361077.A0A152A9V0"/>
<evidence type="ECO:0000256" key="3">
    <source>
        <dbReference type="ARBA" id="ARBA00006083"/>
    </source>
</evidence>
<dbReference type="PANTHER" id="PTHR11409:SF39">
    <property type="entry name" value="ADENOSINE DEAMINASE 2"/>
    <property type="match status" value="1"/>
</dbReference>
<evidence type="ECO:0000256" key="2">
    <source>
        <dbReference type="ARBA" id="ARBA00004613"/>
    </source>
</evidence>
<evidence type="ECO:0000256" key="5">
    <source>
        <dbReference type="ARBA" id="ARBA00022525"/>
    </source>
</evidence>
<keyword evidence="5" id="KW-0964">Secreted</keyword>
<dbReference type="OrthoDB" id="7202371at2759"/>
<dbReference type="Pfam" id="PF08451">
    <property type="entry name" value="A_deaminase_N"/>
    <property type="match status" value="1"/>
</dbReference>
<dbReference type="GO" id="GO:0046103">
    <property type="term" value="P:inosine biosynthetic process"/>
    <property type="evidence" value="ECO:0007669"/>
    <property type="project" value="TreeGrafter"/>
</dbReference>
<evidence type="ECO:0000256" key="10">
    <source>
        <dbReference type="SAM" id="SignalP"/>
    </source>
</evidence>
<dbReference type="FunFam" id="3.20.20.140:FF:000017">
    <property type="entry name" value="Adenosine deaminase 2"/>
    <property type="match status" value="1"/>
</dbReference>
<feature type="domain" description="Adenosine/AMP deaminase N-terminal" evidence="12">
    <location>
        <begin position="32"/>
        <end position="116"/>
    </location>
</feature>